<dbReference type="SUPFAM" id="SSF51445">
    <property type="entry name" value="(Trans)glycosidases"/>
    <property type="match status" value="1"/>
</dbReference>
<dbReference type="EMBL" id="UFQS01000178">
    <property type="protein sequence ID" value="SSX00817.1"/>
    <property type="molecule type" value="Genomic_DNA"/>
</dbReference>
<gene>
    <name evidence="14" type="primary">CSON004122</name>
</gene>
<evidence type="ECO:0000259" key="11">
    <source>
        <dbReference type="Pfam" id="PF21317"/>
    </source>
</evidence>
<dbReference type="Gene3D" id="3.20.20.80">
    <property type="entry name" value="Glycosidases"/>
    <property type="match status" value="1"/>
</dbReference>
<dbReference type="EMBL" id="UFQT01000178">
    <property type="protein sequence ID" value="SSX21197.1"/>
    <property type="molecule type" value="Genomic_DNA"/>
</dbReference>
<dbReference type="FunFam" id="2.60.120.260:FF:000148">
    <property type="entry name" value="Beta-galactosidase, putative"/>
    <property type="match status" value="1"/>
</dbReference>
<reference evidence="13" key="1">
    <citation type="submission" date="2018-04" db="EMBL/GenBank/DDBJ databases">
        <authorList>
            <person name="Go L.Y."/>
            <person name="Mitchell J.A."/>
        </authorList>
    </citation>
    <scope>NUCLEOTIDE SEQUENCE</scope>
    <source>
        <tissue evidence="13">Whole organism</tissue>
    </source>
</reference>
<evidence type="ECO:0000256" key="6">
    <source>
        <dbReference type="PIRSR" id="PIRSR006336-1"/>
    </source>
</evidence>
<evidence type="ECO:0000256" key="8">
    <source>
        <dbReference type="RuleBase" id="RU003679"/>
    </source>
</evidence>
<dbReference type="EC" id="3.2.1.23" evidence="7"/>
<keyword evidence="2 9" id="KW-0732">Signal</keyword>
<comment type="similarity">
    <text evidence="1 8">Belongs to the glycosyl hydrolase 35 family.</text>
</comment>
<dbReference type="GO" id="GO:0005975">
    <property type="term" value="P:carbohydrate metabolic process"/>
    <property type="evidence" value="ECO:0007669"/>
    <property type="project" value="InterPro"/>
</dbReference>
<keyword evidence="5 7" id="KW-0326">Glycosidase</keyword>
<protein>
    <recommendedName>
        <fullName evidence="7">Beta-galactosidase</fullName>
        <ecNumber evidence="7">3.2.1.23</ecNumber>
    </recommendedName>
</protein>
<dbReference type="Pfam" id="PF21317">
    <property type="entry name" value="BetaGal_ABD_1"/>
    <property type="match status" value="1"/>
</dbReference>
<reference evidence="14" key="2">
    <citation type="submission" date="2018-07" db="EMBL/GenBank/DDBJ databases">
        <authorList>
            <person name="Quirk P.G."/>
            <person name="Krulwich T.A."/>
        </authorList>
    </citation>
    <scope>NUCLEOTIDE SEQUENCE</scope>
</reference>
<evidence type="ECO:0000259" key="12">
    <source>
        <dbReference type="Pfam" id="PF21467"/>
    </source>
</evidence>
<dbReference type="InterPro" id="IPR026283">
    <property type="entry name" value="B-gal_1-like"/>
</dbReference>
<evidence type="ECO:0000256" key="4">
    <source>
        <dbReference type="ARBA" id="ARBA00023180"/>
    </source>
</evidence>
<dbReference type="AlphaFoldDB" id="A0A336LY51"/>
<feature type="chain" id="PRO_5033343066" description="Beta-galactosidase" evidence="9">
    <location>
        <begin position="17"/>
        <end position="643"/>
    </location>
</feature>
<dbReference type="GO" id="GO:0004565">
    <property type="term" value="F:beta-galactosidase activity"/>
    <property type="evidence" value="ECO:0007669"/>
    <property type="project" value="UniProtKB-EC"/>
</dbReference>
<feature type="domain" description="Glycoside hydrolase 35 catalytic" evidence="10">
    <location>
        <begin position="39"/>
        <end position="362"/>
    </location>
</feature>
<dbReference type="Pfam" id="PF01301">
    <property type="entry name" value="Glyco_hydro_35"/>
    <property type="match status" value="1"/>
</dbReference>
<feature type="active site" description="Nucleophile" evidence="6">
    <location>
        <position position="270"/>
    </location>
</feature>
<evidence type="ECO:0000313" key="14">
    <source>
        <dbReference type="EMBL" id="SSX21197.1"/>
    </source>
</evidence>
<dbReference type="FunFam" id="3.20.20.80:FF:000017">
    <property type="entry name" value="Beta-galactosidase"/>
    <property type="match status" value="1"/>
</dbReference>
<evidence type="ECO:0000313" key="13">
    <source>
        <dbReference type="EMBL" id="SSX00817.1"/>
    </source>
</evidence>
<dbReference type="InterPro" id="IPR001944">
    <property type="entry name" value="Glycoside_Hdrlase_35"/>
</dbReference>
<comment type="catalytic activity">
    <reaction evidence="7">
        <text>Hydrolysis of terminal non-reducing beta-D-galactose residues in beta-D-galactosides.</text>
        <dbReference type="EC" id="3.2.1.23"/>
    </reaction>
</comment>
<dbReference type="PROSITE" id="PS01182">
    <property type="entry name" value="GLYCOSYL_HYDROL_F35"/>
    <property type="match status" value="1"/>
</dbReference>
<dbReference type="InterPro" id="IPR048913">
    <property type="entry name" value="BetaGal_gal-bd"/>
</dbReference>
<feature type="domain" description="Beta-galactosidase galactose-binding" evidence="12">
    <location>
        <begin position="558"/>
        <end position="617"/>
    </location>
</feature>
<evidence type="ECO:0000256" key="7">
    <source>
        <dbReference type="RuleBase" id="RU000675"/>
    </source>
</evidence>
<dbReference type="PANTHER" id="PTHR23421">
    <property type="entry name" value="BETA-GALACTOSIDASE RELATED"/>
    <property type="match status" value="1"/>
</dbReference>
<feature type="domain" description="Beta-galactosidase 1-like first all-beta" evidence="11">
    <location>
        <begin position="412"/>
        <end position="509"/>
    </location>
</feature>
<name>A0A336LY51_CULSO</name>
<evidence type="ECO:0000256" key="9">
    <source>
        <dbReference type="SAM" id="SignalP"/>
    </source>
</evidence>
<evidence type="ECO:0000256" key="1">
    <source>
        <dbReference type="ARBA" id="ARBA00009809"/>
    </source>
</evidence>
<organism evidence="14">
    <name type="scientific">Culicoides sonorensis</name>
    <name type="common">Biting midge</name>
    <dbReference type="NCBI Taxonomy" id="179676"/>
    <lineage>
        <taxon>Eukaryota</taxon>
        <taxon>Metazoa</taxon>
        <taxon>Ecdysozoa</taxon>
        <taxon>Arthropoda</taxon>
        <taxon>Hexapoda</taxon>
        <taxon>Insecta</taxon>
        <taxon>Pterygota</taxon>
        <taxon>Neoptera</taxon>
        <taxon>Endopterygota</taxon>
        <taxon>Diptera</taxon>
        <taxon>Nematocera</taxon>
        <taxon>Chironomoidea</taxon>
        <taxon>Ceratopogonidae</taxon>
        <taxon>Ceratopogoninae</taxon>
        <taxon>Culicoides</taxon>
        <taxon>Monoculicoides</taxon>
    </lineage>
</organism>
<dbReference type="SUPFAM" id="SSF49785">
    <property type="entry name" value="Galactose-binding domain-like"/>
    <property type="match status" value="1"/>
</dbReference>
<dbReference type="Gene3D" id="2.60.120.260">
    <property type="entry name" value="Galactose-binding domain-like"/>
    <property type="match status" value="2"/>
</dbReference>
<accession>A0A336LY51</accession>
<dbReference type="Pfam" id="PF21467">
    <property type="entry name" value="BetaGal_gal-bd"/>
    <property type="match status" value="1"/>
</dbReference>
<dbReference type="InterPro" id="IPR008979">
    <property type="entry name" value="Galactose-bd-like_sf"/>
</dbReference>
<evidence type="ECO:0000256" key="5">
    <source>
        <dbReference type="ARBA" id="ARBA00023295"/>
    </source>
</evidence>
<evidence type="ECO:0000256" key="2">
    <source>
        <dbReference type="ARBA" id="ARBA00022729"/>
    </source>
</evidence>
<keyword evidence="4" id="KW-0325">Glycoprotein</keyword>
<dbReference type="InterPro" id="IPR031330">
    <property type="entry name" value="Gly_Hdrlase_35_cat"/>
</dbReference>
<evidence type="ECO:0000256" key="3">
    <source>
        <dbReference type="ARBA" id="ARBA00022801"/>
    </source>
</evidence>
<feature type="signal peptide" evidence="9">
    <location>
        <begin position="1"/>
        <end position="16"/>
    </location>
</feature>
<dbReference type="VEuPathDB" id="VectorBase:CSON004122"/>
<evidence type="ECO:0000259" key="10">
    <source>
        <dbReference type="Pfam" id="PF01301"/>
    </source>
</evidence>
<dbReference type="InterPro" id="IPR017853">
    <property type="entry name" value="GH"/>
</dbReference>
<sequence length="643" mass="72768">MLNLLIILLSIISAFGSIGCKSDDIMADRTFTIDYEKNTFLKDGEPFRYVAGSFHYFRAVPQKWRDILKTMRAGGLNAVDIYIQWSLHNPKDNVYTFEGIANLTDVMEAAVEAGLYVILRPGPYICAEIDNGGVPYWLFNKYPGIKLRTSDINYMNEVAKWYEKLMPIFVPYLYGNGGPIIMVQVENEYGAFKKCDAVYKAFVANQTKRYTDDKALLFTVDRPFDGELECGKIEGVYCTTDFGLATDAEVDNHWKELRSVQPKGPLVNSEFYTGWLTHWQESNQRRPAEPLSKTLRKMLSDGANVNFYMYFGGTNFGFWAGANDWGLGKYMADITSYDYDAPLDEAANPTEKFELFKNIIKEFLPNENIPETPAKRPTLKYNNICLKPKITLLSELGRKSIAIPYSGIHAKPPTFESLNQNFGFVLYETQLPKFTRDPSQLVIMGLRDRALVYVDGYFIGVLSRENNINSLPIMAGMGKTLQLLVENQGRINFQVADDYKGIFGDVTLQIWDEPYTMKLSNWTATGFDLDDYEKIEKVAFDPSNTVQIPSRGVLTEGPVIFSAEFDLDTLADTYVDLSAWSKGALYVNGVNLGRYWPAAGPQRTNYIPKEILKTKGNRIVIIEYQKAPTDSCIAFNANALLDD</sequence>
<feature type="active site" description="Proton donor" evidence="6">
    <location>
        <position position="188"/>
    </location>
</feature>
<keyword evidence="3 7" id="KW-0378">Hydrolase</keyword>
<dbReference type="InterPro" id="IPR019801">
    <property type="entry name" value="Glyco_hydro_35_CS"/>
</dbReference>
<proteinExistence type="inferred from homology"/>
<dbReference type="PIRSF" id="PIRSF006336">
    <property type="entry name" value="B-gal"/>
    <property type="match status" value="1"/>
</dbReference>
<dbReference type="InterPro" id="IPR048912">
    <property type="entry name" value="BetaGal1-like_ABD1"/>
</dbReference>
<dbReference type="PRINTS" id="PR00742">
    <property type="entry name" value="GLHYDRLASE35"/>
</dbReference>
<dbReference type="OMA" id="SNYMAEV"/>